<evidence type="ECO:0000256" key="1">
    <source>
        <dbReference type="SAM" id="MobiDB-lite"/>
    </source>
</evidence>
<sequence>MKLPESLILGKSIGRILYAAGLASSASDGHRLAVQQGAYVGAAPGQKAGTNKGMLFGQLQFTPVKAWFPQETRNFLIDGKLLILRKGKHNVRVIEMVSDEEYARLGLTYPGQPYTGKVRKLNQKLKDLKAGRVQPDEVDLGESEAALDDEHEPQYDQTHLVFPEPKGRQQEALEKKIKKHL</sequence>
<evidence type="ECO:0000313" key="4">
    <source>
        <dbReference type="Proteomes" id="UP001586593"/>
    </source>
</evidence>
<name>A0ABR3V0L4_9PEZI</name>
<dbReference type="InterPro" id="IPR032005">
    <property type="entry name" value="TyrRSs_C"/>
</dbReference>
<dbReference type="EMBL" id="JAZHXJ010003246">
    <property type="protein sequence ID" value="KAL1835304.1"/>
    <property type="molecule type" value="Genomic_DNA"/>
</dbReference>
<dbReference type="InterPro" id="IPR036986">
    <property type="entry name" value="S4_RNA-bd_sf"/>
</dbReference>
<reference evidence="3 4" key="1">
    <citation type="journal article" date="2024" name="Commun. Biol.">
        <title>Comparative genomic analysis of thermophilic fungi reveals convergent evolutionary adaptations and gene losses.</title>
        <authorList>
            <person name="Steindorff A.S."/>
            <person name="Aguilar-Pontes M.V."/>
            <person name="Robinson A.J."/>
            <person name="Andreopoulos B."/>
            <person name="LaButti K."/>
            <person name="Kuo A."/>
            <person name="Mondo S."/>
            <person name="Riley R."/>
            <person name="Otillar R."/>
            <person name="Haridas S."/>
            <person name="Lipzen A."/>
            <person name="Grimwood J."/>
            <person name="Schmutz J."/>
            <person name="Clum A."/>
            <person name="Reid I.D."/>
            <person name="Moisan M.C."/>
            <person name="Butler G."/>
            <person name="Nguyen T.T.M."/>
            <person name="Dewar K."/>
            <person name="Conant G."/>
            <person name="Drula E."/>
            <person name="Henrissat B."/>
            <person name="Hansel C."/>
            <person name="Singer S."/>
            <person name="Hutchinson M.I."/>
            <person name="de Vries R.P."/>
            <person name="Natvig D.O."/>
            <person name="Powell A.J."/>
            <person name="Tsang A."/>
            <person name="Grigoriev I.V."/>
        </authorList>
    </citation>
    <scope>NUCLEOTIDE SEQUENCE [LARGE SCALE GENOMIC DNA]</scope>
    <source>
        <strain evidence="3 4">ATCC 24622</strain>
    </source>
</reference>
<dbReference type="Pfam" id="PF16714">
    <property type="entry name" value="TyrRSs_C"/>
    <property type="match status" value="1"/>
</dbReference>
<dbReference type="Gene3D" id="3.10.290.10">
    <property type="entry name" value="RNA-binding S4 domain"/>
    <property type="match status" value="1"/>
</dbReference>
<keyword evidence="4" id="KW-1185">Reference proteome</keyword>
<evidence type="ECO:0000313" key="3">
    <source>
        <dbReference type="EMBL" id="KAL1835304.1"/>
    </source>
</evidence>
<feature type="compositionally biased region" description="Basic and acidic residues" evidence="1">
    <location>
        <begin position="165"/>
        <end position="175"/>
    </location>
</feature>
<dbReference type="Proteomes" id="UP001586593">
    <property type="component" value="Unassembled WGS sequence"/>
</dbReference>
<evidence type="ECO:0000259" key="2">
    <source>
        <dbReference type="Pfam" id="PF16714"/>
    </source>
</evidence>
<protein>
    <recommendedName>
        <fullName evidence="2">Tyrosyl-tRNA synthetase C-terminal domain-containing protein</fullName>
    </recommendedName>
</protein>
<organism evidence="3 4">
    <name type="scientific">Phialemonium thermophilum</name>
    <dbReference type="NCBI Taxonomy" id="223376"/>
    <lineage>
        <taxon>Eukaryota</taxon>
        <taxon>Fungi</taxon>
        <taxon>Dikarya</taxon>
        <taxon>Ascomycota</taxon>
        <taxon>Pezizomycotina</taxon>
        <taxon>Sordariomycetes</taxon>
        <taxon>Sordariomycetidae</taxon>
        <taxon>Cephalothecales</taxon>
        <taxon>Cephalothecaceae</taxon>
        <taxon>Phialemonium</taxon>
    </lineage>
</organism>
<feature type="domain" description="Tyrosyl-tRNA synthetase C-terminal" evidence="2">
    <location>
        <begin position="1"/>
        <end position="113"/>
    </location>
</feature>
<gene>
    <name evidence="3" type="ORF">VTK73DRAFT_5796</name>
</gene>
<comment type="caution">
    <text evidence="3">The sequence shown here is derived from an EMBL/GenBank/DDBJ whole genome shotgun (WGS) entry which is preliminary data.</text>
</comment>
<proteinExistence type="predicted"/>
<accession>A0ABR3V0L4</accession>
<feature type="region of interest" description="Disordered" evidence="1">
    <location>
        <begin position="143"/>
        <end position="181"/>
    </location>
</feature>